<protein>
    <recommendedName>
        <fullName evidence="5">GAR domain-containing protein</fullName>
    </recommendedName>
</protein>
<keyword evidence="2" id="KW-0963">Cytoplasm</keyword>
<feature type="region of interest" description="Disordered" evidence="4">
    <location>
        <begin position="359"/>
        <end position="537"/>
    </location>
</feature>
<sequence length="848" mass="94216">MAGLSSPLRFLPPISPGRAASPTVMSPSRRIGRSPHGSEESHFRDLSPSTTLRAFTEQPIPFDTTDDEYKIFACINNLTHAEKDLGARVSKAAQRLKSWCMEIEEWGWSGSFEPPSEDYKETRRRSVQAHILEHIQDPKELENVGPMEYYGSLLSTDVEAHEARLDEIAEELPRLEFEELKDHVLTMHVHRSRPAASDYGAPPRDLQLMDDFSILVTQTVVSALPYHYQLITQLRTWRARLTILRVIPGYLEDLNTAKTAMRLGWEAIEPPSEEDFSSIVLDKWKEAVDTISDVLKGKIADLGQRMDNMLDLKEATEQLPDGWIDEVEGLEQDFGNWMVKSRQRIINIEVLRKLAFRERPPAQEKPDANLRDDGLGPEAERFGFSNNRDFDIPDDNGPDEGDGDDTILHNDTEEPPTVSSSFSSMAFVPQDSWDSATVTSTEDGQDLDALSARPRTPESPRESIYASSPESLFASSPPNTFEDSPSVRNSTNRQAKPPAPPLNSAMTKRRAGTISNDLAVDSTPPWPPSKFLNKLTPNTTDDLERKISDILTTIPTARIRLKSGTEPNAPEVKSTRSVTRISSQGYLRARPSINSLKSPELTLARANDHDRSSHPTSGRRSQFGAKGDNDIELYHITQPGTDKPHKLYIRRVGENGERVMVRVGGGWSDLREYLQSYAEHHGLRMSNESKFEVLGLEVRDTESPRPGSAAARPLSAAARRSRRSSGGNLQTTPKKSFVVGVMNAPPSTGSSRHSWTGNEVGLAGPKAKKLDLPKEKTEWIEGMMKQARTVSGTMTLGPRPDTANSGTDKSEPRSESRLSTKSKPEFVDLGKVGGTKRVFMKGGKTGEH</sequence>
<feature type="compositionally biased region" description="Acidic residues" evidence="4">
    <location>
        <begin position="392"/>
        <end position="405"/>
    </location>
</feature>
<evidence type="ECO:0000256" key="4">
    <source>
        <dbReference type="SAM" id="MobiDB-lite"/>
    </source>
</evidence>
<dbReference type="PROSITE" id="PS51460">
    <property type="entry name" value="GAR"/>
    <property type="match status" value="1"/>
</dbReference>
<feature type="region of interest" description="Disordered" evidence="4">
    <location>
        <begin position="605"/>
        <end position="629"/>
    </location>
</feature>
<evidence type="ECO:0000256" key="2">
    <source>
        <dbReference type="ARBA" id="ARBA00022490"/>
    </source>
</evidence>
<dbReference type="Proteomes" id="UP000799536">
    <property type="component" value="Unassembled WGS sequence"/>
</dbReference>
<gene>
    <name evidence="6" type="ORF">GQ43DRAFT_231701</name>
</gene>
<name>A0A9P4MY28_9PLEO</name>
<dbReference type="EMBL" id="ML993891">
    <property type="protein sequence ID" value="KAF2203843.1"/>
    <property type="molecule type" value="Genomic_DNA"/>
</dbReference>
<dbReference type="SUPFAM" id="SSF143575">
    <property type="entry name" value="GAS2 domain-like"/>
    <property type="match status" value="1"/>
</dbReference>
<feature type="compositionally biased region" description="Polar residues" evidence="4">
    <location>
        <begin position="465"/>
        <end position="494"/>
    </location>
</feature>
<organism evidence="6 7">
    <name type="scientific">Delitschia confertaspora ATCC 74209</name>
    <dbReference type="NCBI Taxonomy" id="1513339"/>
    <lineage>
        <taxon>Eukaryota</taxon>
        <taxon>Fungi</taxon>
        <taxon>Dikarya</taxon>
        <taxon>Ascomycota</taxon>
        <taxon>Pezizomycotina</taxon>
        <taxon>Dothideomycetes</taxon>
        <taxon>Pleosporomycetidae</taxon>
        <taxon>Pleosporales</taxon>
        <taxon>Delitschiaceae</taxon>
        <taxon>Delitschia</taxon>
    </lineage>
</organism>
<feature type="compositionally biased region" description="Polar residues" evidence="4">
    <location>
        <begin position="432"/>
        <end position="442"/>
    </location>
</feature>
<dbReference type="GO" id="GO:0005856">
    <property type="term" value="C:cytoskeleton"/>
    <property type="evidence" value="ECO:0007669"/>
    <property type="project" value="UniProtKB-SubCell"/>
</dbReference>
<evidence type="ECO:0000256" key="1">
    <source>
        <dbReference type="ARBA" id="ARBA00004245"/>
    </source>
</evidence>
<feature type="compositionally biased region" description="Low complexity" evidence="4">
    <location>
        <begin position="704"/>
        <end position="718"/>
    </location>
</feature>
<dbReference type="Pfam" id="PF02187">
    <property type="entry name" value="GAS2"/>
    <property type="match status" value="1"/>
</dbReference>
<dbReference type="GO" id="GO:0008017">
    <property type="term" value="F:microtubule binding"/>
    <property type="evidence" value="ECO:0007669"/>
    <property type="project" value="InterPro"/>
</dbReference>
<feature type="region of interest" description="Disordered" evidence="4">
    <location>
        <begin position="12"/>
        <end position="50"/>
    </location>
</feature>
<feature type="compositionally biased region" description="Basic and acidic residues" evidence="4">
    <location>
        <begin position="359"/>
        <end position="381"/>
    </location>
</feature>
<feature type="region of interest" description="Disordered" evidence="4">
    <location>
        <begin position="699"/>
        <end position="767"/>
    </location>
</feature>
<reference evidence="6" key="1">
    <citation type="journal article" date="2020" name="Stud. Mycol.">
        <title>101 Dothideomycetes genomes: a test case for predicting lifestyles and emergence of pathogens.</title>
        <authorList>
            <person name="Haridas S."/>
            <person name="Albert R."/>
            <person name="Binder M."/>
            <person name="Bloem J."/>
            <person name="Labutti K."/>
            <person name="Salamov A."/>
            <person name="Andreopoulos B."/>
            <person name="Baker S."/>
            <person name="Barry K."/>
            <person name="Bills G."/>
            <person name="Bluhm B."/>
            <person name="Cannon C."/>
            <person name="Castanera R."/>
            <person name="Culley D."/>
            <person name="Daum C."/>
            <person name="Ezra D."/>
            <person name="Gonzalez J."/>
            <person name="Henrissat B."/>
            <person name="Kuo A."/>
            <person name="Liang C."/>
            <person name="Lipzen A."/>
            <person name="Lutzoni F."/>
            <person name="Magnuson J."/>
            <person name="Mondo S."/>
            <person name="Nolan M."/>
            <person name="Ohm R."/>
            <person name="Pangilinan J."/>
            <person name="Park H.-J."/>
            <person name="Ramirez L."/>
            <person name="Alfaro M."/>
            <person name="Sun H."/>
            <person name="Tritt A."/>
            <person name="Yoshinaga Y."/>
            <person name="Zwiers L.-H."/>
            <person name="Turgeon B."/>
            <person name="Goodwin S."/>
            <person name="Spatafora J."/>
            <person name="Crous P."/>
            <person name="Grigoriev I."/>
        </authorList>
    </citation>
    <scope>NUCLEOTIDE SEQUENCE</scope>
    <source>
        <strain evidence="6">ATCC 74209</strain>
    </source>
</reference>
<feature type="compositionally biased region" description="Polar residues" evidence="4">
    <location>
        <begin position="745"/>
        <end position="757"/>
    </location>
</feature>
<dbReference type="InterPro" id="IPR036534">
    <property type="entry name" value="GAR_dom_sf"/>
</dbReference>
<dbReference type="AlphaFoldDB" id="A0A9P4MY28"/>
<evidence type="ECO:0000256" key="3">
    <source>
        <dbReference type="ARBA" id="ARBA00023212"/>
    </source>
</evidence>
<accession>A0A9P4MY28</accession>
<evidence type="ECO:0000313" key="7">
    <source>
        <dbReference type="Proteomes" id="UP000799536"/>
    </source>
</evidence>
<comment type="subcellular location">
    <subcellularLocation>
        <location evidence="1">Cytoplasm</location>
        <location evidence="1">Cytoskeleton</location>
    </subcellularLocation>
</comment>
<feature type="region of interest" description="Disordered" evidence="4">
    <location>
        <begin position="791"/>
        <end position="848"/>
    </location>
</feature>
<evidence type="ECO:0000259" key="5">
    <source>
        <dbReference type="PROSITE" id="PS51460"/>
    </source>
</evidence>
<evidence type="ECO:0000313" key="6">
    <source>
        <dbReference type="EMBL" id="KAF2203843.1"/>
    </source>
</evidence>
<dbReference type="InterPro" id="IPR003108">
    <property type="entry name" value="GAR_dom"/>
</dbReference>
<dbReference type="OrthoDB" id="5409589at2759"/>
<feature type="compositionally biased region" description="Basic and acidic residues" evidence="4">
    <location>
        <begin position="36"/>
        <end position="45"/>
    </location>
</feature>
<feature type="domain" description="GAR" evidence="5">
    <location>
        <begin position="598"/>
        <end position="681"/>
    </location>
</feature>
<keyword evidence="3" id="KW-0206">Cytoskeleton</keyword>
<feature type="compositionally biased region" description="Basic and acidic residues" evidence="4">
    <location>
        <begin position="808"/>
        <end position="828"/>
    </location>
</feature>
<comment type="caution">
    <text evidence="6">The sequence shown here is derived from an EMBL/GenBank/DDBJ whole genome shotgun (WGS) entry which is preliminary data.</text>
</comment>
<proteinExistence type="predicted"/>
<keyword evidence="7" id="KW-1185">Reference proteome</keyword>
<dbReference type="Gene3D" id="3.30.920.20">
    <property type="entry name" value="Gas2-like domain"/>
    <property type="match status" value="1"/>
</dbReference>